<dbReference type="SUPFAM" id="SSF160104">
    <property type="entry name" value="Acetoacetate decarboxylase-like"/>
    <property type="match status" value="1"/>
</dbReference>
<evidence type="ECO:0000313" key="1">
    <source>
        <dbReference type="EMBL" id="MFD2519377.1"/>
    </source>
</evidence>
<proteinExistence type="predicted"/>
<dbReference type="PANTHER" id="PTHR40518">
    <property type="entry name" value="ACETOACETATE DECARBOXYLASE"/>
    <property type="match status" value="1"/>
</dbReference>
<evidence type="ECO:0008006" key="3">
    <source>
        <dbReference type="Google" id="ProtNLM"/>
    </source>
</evidence>
<gene>
    <name evidence="1" type="ORF">ACFSR2_00670</name>
</gene>
<dbReference type="InterPro" id="IPR023375">
    <property type="entry name" value="ADC_dom_sf"/>
</dbReference>
<protein>
    <recommendedName>
        <fullName evidence="3">Acetoacetate decarboxylase</fullName>
    </recommendedName>
</protein>
<name>A0ABW5J207_9BACT</name>
<reference evidence="2" key="1">
    <citation type="journal article" date="2019" name="Int. J. Syst. Evol. Microbiol.">
        <title>The Global Catalogue of Microorganisms (GCM) 10K type strain sequencing project: providing services to taxonomists for standard genome sequencing and annotation.</title>
        <authorList>
            <consortium name="The Broad Institute Genomics Platform"/>
            <consortium name="The Broad Institute Genome Sequencing Center for Infectious Disease"/>
            <person name="Wu L."/>
            <person name="Ma J."/>
        </authorList>
    </citation>
    <scope>NUCLEOTIDE SEQUENCE [LARGE SCALE GENOMIC DNA]</scope>
    <source>
        <strain evidence="2">KCTC 52344</strain>
    </source>
</reference>
<dbReference type="Proteomes" id="UP001597510">
    <property type="component" value="Unassembled WGS sequence"/>
</dbReference>
<comment type="caution">
    <text evidence="1">The sequence shown here is derived from an EMBL/GenBank/DDBJ whole genome shotgun (WGS) entry which is preliminary data.</text>
</comment>
<dbReference type="PANTHER" id="PTHR40518:SF1">
    <property type="entry name" value="ACETOACETATE DECARBOXYLASE"/>
    <property type="match status" value="1"/>
</dbReference>
<keyword evidence="2" id="KW-1185">Reference proteome</keyword>
<dbReference type="RefSeq" id="WP_340238257.1">
    <property type="nucleotide sequence ID" value="NZ_JBBEWC010000009.1"/>
</dbReference>
<organism evidence="1 2">
    <name type="scientific">Emticicia soli</name>
    <dbReference type="NCBI Taxonomy" id="2027878"/>
    <lineage>
        <taxon>Bacteria</taxon>
        <taxon>Pseudomonadati</taxon>
        <taxon>Bacteroidota</taxon>
        <taxon>Cytophagia</taxon>
        <taxon>Cytophagales</taxon>
        <taxon>Leadbetterellaceae</taxon>
        <taxon>Emticicia</taxon>
    </lineage>
</organism>
<sequence>MSQTPTQMAPPPWNLEGNGYIFLFHFPKAFVEGQGFLDAYQYDTFKSGLVGTVMLVDYSTSAVGPYKELLFVPGKFNFKKVPNFTWGVSKIYVSSYDSVWNGRENWGIPKELANFETHTINKSEEIIEVKIGDEVFFRVHLKKRKFTFPISTRFFPLRLAQKLRGDLIITNSMAKGRASFAKLLDLQINSQYFPDVSKAKLLAILAVKDFKMTFPIPKILNDYFIKS</sequence>
<dbReference type="Gene3D" id="2.40.400.10">
    <property type="entry name" value="Acetoacetate decarboxylase-like"/>
    <property type="match status" value="1"/>
</dbReference>
<accession>A0ABW5J207</accession>
<dbReference type="EMBL" id="JBHULC010000001">
    <property type="protein sequence ID" value="MFD2519377.1"/>
    <property type="molecule type" value="Genomic_DNA"/>
</dbReference>
<evidence type="ECO:0000313" key="2">
    <source>
        <dbReference type="Proteomes" id="UP001597510"/>
    </source>
</evidence>